<feature type="compositionally biased region" description="Polar residues" evidence="1">
    <location>
        <begin position="56"/>
        <end position="66"/>
    </location>
</feature>
<dbReference type="GO" id="GO:0017000">
    <property type="term" value="P:antibiotic biosynthetic process"/>
    <property type="evidence" value="ECO:0007669"/>
    <property type="project" value="UniProtKB-ARBA"/>
</dbReference>
<dbReference type="Proteomes" id="UP000002357">
    <property type="component" value="Chromosome"/>
</dbReference>
<dbReference type="Gene3D" id="3.40.50.150">
    <property type="entry name" value="Vaccinia Virus protein VP39"/>
    <property type="match status" value="1"/>
</dbReference>
<sequence>MTSTTRPGSDAAPRPGTRTDADASTDPGMGRTRAAGAASDATARSDADGSSGARTGTRTDADTSTDPGIGRTARPDADADSGADEGSIARTDRDTGTGTRTDAGISGSVRTGTGTGTRHPAPAAGTAPPGLREFYENPAVPVASGDARSLRQARMLAAALGPAAARPAVVLDVGCGDGTAAATAAPLLTGHRVIGVDWSQDALRRARTRLGGVVRGELAPGRLPFRSGAADAVLFSEVIEHLVDPDGALDELRRVLRPGGHLMLSTPNLAAWYNRALLLAGVQPVFSEVSLRAVHGRPGREVVGHLRLYTARALREFVAASGFEVVRVAGAPFHGVPRPARPLDRLACAVPSVSSILLLHARKG</sequence>
<organism evidence="2 3">
    <name type="scientific">Streptomyces clavuligerus</name>
    <dbReference type="NCBI Taxonomy" id="1901"/>
    <lineage>
        <taxon>Bacteria</taxon>
        <taxon>Bacillati</taxon>
        <taxon>Actinomycetota</taxon>
        <taxon>Actinomycetes</taxon>
        <taxon>Kitasatosporales</taxon>
        <taxon>Streptomycetaceae</taxon>
        <taxon>Streptomyces</taxon>
    </lineage>
</organism>
<evidence type="ECO:0000313" key="2">
    <source>
        <dbReference type="EMBL" id="EFG10409.1"/>
    </source>
</evidence>
<proteinExistence type="predicted"/>
<dbReference type="PANTHER" id="PTHR43861">
    <property type="entry name" value="TRANS-ACONITATE 2-METHYLTRANSFERASE-RELATED"/>
    <property type="match status" value="1"/>
</dbReference>
<gene>
    <name evidence="2" type="ORF">SCLAV_5342</name>
</gene>
<dbReference type="STRING" id="1901.BB341_02345"/>
<dbReference type="SUPFAM" id="SSF53335">
    <property type="entry name" value="S-adenosyl-L-methionine-dependent methyltransferases"/>
    <property type="match status" value="1"/>
</dbReference>
<dbReference type="OrthoDB" id="9810247at2"/>
<dbReference type="CDD" id="cd02440">
    <property type="entry name" value="AdoMet_MTases"/>
    <property type="match status" value="1"/>
</dbReference>
<dbReference type="InterPro" id="IPR029063">
    <property type="entry name" value="SAM-dependent_MTases_sf"/>
</dbReference>
<dbReference type="AlphaFoldDB" id="E2PZE8"/>
<feature type="region of interest" description="Disordered" evidence="1">
    <location>
        <begin position="1"/>
        <end position="130"/>
    </location>
</feature>
<dbReference type="EMBL" id="CM000913">
    <property type="protein sequence ID" value="EFG10409.1"/>
    <property type="molecule type" value="Genomic_DNA"/>
</dbReference>
<accession>E2PZE8</accession>
<protein>
    <submittedName>
        <fullName evidence="2">Putative methyltransferase</fullName>
    </submittedName>
</protein>
<dbReference type="Pfam" id="PF13489">
    <property type="entry name" value="Methyltransf_23"/>
    <property type="match status" value="1"/>
</dbReference>
<name>E2PZE8_STRCL</name>
<keyword evidence="3" id="KW-1185">Reference proteome</keyword>
<keyword evidence="2" id="KW-0808">Transferase</keyword>
<evidence type="ECO:0000256" key="1">
    <source>
        <dbReference type="SAM" id="MobiDB-lite"/>
    </source>
</evidence>
<feature type="compositionally biased region" description="Low complexity" evidence="1">
    <location>
        <begin position="30"/>
        <end position="54"/>
    </location>
</feature>
<reference evidence="2 3" key="1">
    <citation type="journal article" date="2010" name="Genome Biol. Evol.">
        <title>The sequence of a 1.8-mb bacterial linear plasmid reveals a rich evolutionary reservoir of secondary metabolic pathways.</title>
        <authorList>
            <person name="Medema M.H."/>
            <person name="Trefzer A."/>
            <person name="Kovalchuk A."/>
            <person name="van den Berg M."/>
            <person name="Mueller U."/>
            <person name="Heijne W."/>
            <person name="Wu L."/>
            <person name="Alam M.T."/>
            <person name="Ronning C.M."/>
            <person name="Nierman W.C."/>
            <person name="Bovenberg R.A.L."/>
            <person name="Breitling R."/>
            <person name="Takano E."/>
        </authorList>
    </citation>
    <scope>NUCLEOTIDE SEQUENCE [LARGE SCALE GENOMIC DNA]</scope>
    <source>
        <strain evidence="3">ATCC 27064 / DSM 738 / JCM 4710 / NBRC 13307 / NCIMB 12785 / NRRL 3585 / VKM Ac-602</strain>
    </source>
</reference>
<evidence type="ECO:0000313" key="3">
    <source>
        <dbReference type="Proteomes" id="UP000002357"/>
    </source>
</evidence>
<keyword evidence="2" id="KW-0489">Methyltransferase</keyword>
<dbReference type="GO" id="GO:0032259">
    <property type="term" value="P:methylation"/>
    <property type="evidence" value="ECO:0007669"/>
    <property type="project" value="UniProtKB-KW"/>
</dbReference>
<dbReference type="eggNOG" id="COG2226">
    <property type="taxonomic scope" value="Bacteria"/>
</dbReference>
<feature type="compositionally biased region" description="Low complexity" evidence="1">
    <location>
        <begin position="116"/>
        <end position="130"/>
    </location>
</feature>
<dbReference type="GO" id="GO:0008168">
    <property type="term" value="F:methyltransferase activity"/>
    <property type="evidence" value="ECO:0007669"/>
    <property type="project" value="UniProtKB-KW"/>
</dbReference>
<dbReference type="KEGG" id="sclf:BB341_02345"/>